<feature type="coiled-coil region" evidence="2">
    <location>
        <begin position="60"/>
        <end position="94"/>
    </location>
</feature>
<dbReference type="InterPro" id="IPR007157">
    <property type="entry name" value="PspA_VIPP1"/>
</dbReference>
<dbReference type="Pfam" id="PF04012">
    <property type="entry name" value="PspA_IM30"/>
    <property type="match status" value="1"/>
</dbReference>
<feature type="coiled-coil region" evidence="2">
    <location>
        <begin position="6"/>
        <end position="33"/>
    </location>
</feature>
<accession>A0ABQ1W512</accession>
<sequence length="106" mass="12508">MALEYIDVLQTELDEMERELAERSAQERKFKRLFAEQQAFVNRRIRQARMAAMAHNEEFALRALSEKKSAEAVMKQYRENYELNKAAVDELRRRISAILEGMKGEL</sequence>
<evidence type="ECO:0000313" key="3">
    <source>
        <dbReference type="EMBL" id="GGG11723.1"/>
    </source>
</evidence>
<comment type="similarity">
    <text evidence="1">Belongs to the PspA/Vipp/IM30 family.</text>
</comment>
<evidence type="ECO:0000256" key="2">
    <source>
        <dbReference type="SAM" id="Coils"/>
    </source>
</evidence>
<comment type="caution">
    <text evidence="3">The sequence shown here is derived from an EMBL/GenBank/DDBJ whole genome shotgun (WGS) entry which is preliminary data.</text>
</comment>
<proteinExistence type="inferred from homology"/>
<keyword evidence="4" id="KW-1185">Reference proteome</keyword>
<keyword evidence="2" id="KW-0175">Coiled coil</keyword>
<organism evidence="3 4">
    <name type="scientific">Paenibacillus aceti</name>
    <dbReference type="NCBI Taxonomy" id="1820010"/>
    <lineage>
        <taxon>Bacteria</taxon>
        <taxon>Bacillati</taxon>
        <taxon>Bacillota</taxon>
        <taxon>Bacilli</taxon>
        <taxon>Bacillales</taxon>
        <taxon>Paenibacillaceae</taxon>
        <taxon>Paenibacillus</taxon>
    </lineage>
</organism>
<dbReference type="RefSeq" id="WP_120462209.1">
    <property type="nucleotide sequence ID" value="NZ_BMIW01000032.1"/>
</dbReference>
<evidence type="ECO:0000256" key="1">
    <source>
        <dbReference type="ARBA" id="ARBA00043985"/>
    </source>
</evidence>
<gene>
    <name evidence="3" type="ORF">GCM10010913_36910</name>
</gene>
<protein>
    <submittedName>
        <fullName evidence="3">Uncharacterized protein</fullName>
    </submittedName>
</protein>
<name>A0ABQ1W512_9BACL</name>
<evidence type="ECO:0000313" key="4">
    <source>
        <dbReference type="Proteomes" id="UP000608420"/>
    </source>
</evidence>
<dbReference type="EMBL" id="BMIW01000032">
    <property type="protein sequence ID" value="GGG11723.1"/>
    <property type="molecule type" value="Genomic_DNA"/>
</dbReference>
<dbReference type="Proteomes" id="UP000608420">
    <property type="component" value="Unassembled WGS sequence"/>
</dbReference>
<reference evidence="4" key="1">
    <citation type="journal article" date="2019" name="Int. J. Syst. Evol. Microbiol.">
        <title>The Global Catalogue of Microorganisms (GCM) 10K type strain sequencing project: providing services to taxonomists for standard genome sequencing and annotation.</title>
        <authorList>
            <consortium name="The Broad Institute Genomics Platform"/>
            <consortium name="The Broad Institute Genome Sequencing Center for Infectious Disease"/>
            <person name="Wu L."/>
            <person name="Ma J."/>
        </authorList>
    </citation>
    <scope>NUCLEOTIDE SEQUENCE [LARGE SCALE GENOMIC DNA]</scope>
    <source>
        <strain evidence="4">CGMCC 1.15420</strain>
    </source>
</reference>